<dbReference type="FunFam" id="3.40.50.2000:FF:000108">
    <property type="entry name" value="UDP-glycosyltransferase 83A1"/>
    <property type="match status" value="1"/>
</dbReference>
<dbReference type="Gene3D" id="3.40.50.2000">
    <property type="entry name" value="Glycogen Phosphorylase B"/>
    <property type="match status" value="2"/>
</dbReference>
<evidence type="ECO:0000256" key="2">
    <source>
        <dbReference type="ARBA" id="ARBA00022679"/>
    </source>
</evidence>
<evidence type="ECO:0000313" key="6">
    <source>
        <dbReference type="Proteomes" id="UP000324705"/>
    </source>
</evidence>
<comment type="similarity">
    <text evidence="1 3">Belongs to the UDP-glycosyltransferase family.</text>
</comment>
<evidence type="ECO:0000313" key="5">
    <source>
        <dbReference type="EMBL" id="VAI36889.1"/>
    </source>
</evidence>
<dbReference type="AlphaFoldDB" id="A0A9R1AQW8"/>
<dbReference type="InterPro" id="IPR002213">
    <property type="entry name" value="UDP_glucos_trans"/>
</dbReference>
<dbReference type="PANTHER" id="PTHR11926:SF1412">
    <property type="entry name" value="UDP-GLYCOSYLTRANSFERASE 83A1-LIKE"/>
    <property type="match status" value="1"/>
</dbReference>
<protein>
    <recommendedName>
        <fullName evidence="4">Glycosyltransferase</fullName>
        <ecNumber evidence="4">2.4.1.-</ecNumber>
    </recommendedName>
</protein>
<evidence type="ECO:0000256" key="4">
    <source>
        <dbReference type="RuleBase" id="RU362057"/>
    </source>
</evidence>
<dbReference type="CDD" id="cd03784">
    <property type="entry name" value="GT1_Gtf-like"/>
    <property type="match status" value="1"/>
</dbReference>
<keyword evidence="3" id="KW-0328">Glycosyltransferase</keyword>
<dbReference type="GO" id="GO:0080043">
    <property type="term" value="F:quercetin 3-O-glucosyltransferase activity"/>
    <property type="evidence" value="ECO:0007669"/>
    <property type="project" value="TreeGrafter"/>
</dbReference>
<dbReference type="PROSITE" id="PS00375">
    <property type="entry name" value="UDPGT"/>
    <property type="match status" value="1"/>
</dbReference>
<sequence length="538" mass="60098">MAPIRLTQDRYTFILLPQTVVCLEETLPFRFRYVFFLDIYEMLVSVPIPSCSPHIASPADCACNRAAAAVRRCTRREGGRPAMAKGHVLVLPMPCQGHVVPLMELSHRLVDHGFQVTFVNTDVDHALVLAAMAPEGRGEALRGIHLASIPDGLADDEDRKDLNKLVDAYPRHMPAYLEALVGEMEAAGRPRVKWLVADFNMGWSFEVAKRLGIRVASFWPASAACLAIMLKIPELIQNGVLNDKGWPEREETLRLAPGMPPLHTSLLPWNNAGAPDGQHIIFHLVCRNNKFSDHAEMTVCNSFHDAEAGAFKLFPNILPIGPLLADKDFQRPVGNFLPEDMSCLKWLDARPDGSVVYVAFGSMAIFDPRQFQELAEGLELADRPFLWVVRPDFTAGLNKEWLDEFQQRVAGTGMIVSWCSQQQVLAHPAVACFVSHCGWNSTMEAVRNGVPVLCWPYFCEQFLDRSYVTNVWRTGLAVCPGEDGVVTKEEVRCKVETVIGDAGFRKRARRLKDTSWRCISEGGSSHKNFARFVDLLSE</sequence>
<reference evidence="5 6" key="1">
    <citation type="submission" date="2017-09" db="EMBL/GenBank/DDBJ databases">
        <authorList>
            <consortium name="International Durum Wheat Genome Sequencing Consortium (IDWGSC)"/>
            <person name="Milanesi L."/>
        </authorList>
    </citation>
    <scope>NUCLEOTIDE SEQUENCE [LARGE SCALE GENOMIC DNA]</scope>
    <source>
        <strain evidence="6">cv. Svevo</strain>
    </source>
</reference>
<evidence type="ECO:0000256" key="1">
    <source>
        <dbReference type="ARBA" id="ARBA00009995"/>
    </source>
</evidence>
<dbReference type="EMBL" id="LT934120">
    <property type="protein sequence ID" value="VAI36889.1"/>
    <property type="molecule type" value="Genomic_DNA"/>
</dbReference>
<keyword evidence="2 3" id="KW-0808">Transferase</keyword>
<keyword evidence="6" id="KW-1185">Reference proteome</keyword>
<name>A0A9R1AQW8_TRITD</name>
<dbReference type="FunFam" id="3.40.50.2000:FF:000061">
    <property type="entry name" value="UDP-glycosyltransferase 83A1"/>
    <property type="match status" value="1"/>
</dbReference>
<organism evidence="5 6">
    <name type="scientific">Triticum turgidum subsp. durum</name>
    <name type="common">Durum wheat</name>
    <name type="synonym">Triticum durum</name>
    <dbReference type="NCBI Taxonomy" id="4567"/>
    <lineage>
        <taxon>Eukaryota</taxon>
        <taxon>Viridiplantae</taxon>
        <taxon>Streptophyta</taxon>
        <taxon>Embryophyta</taxon>
        <taxon>Tracheophyta</taxon>
        <taxon>Spermatophyta</taxon>
        <taxon>Magnoliopsida</taxon>
        <taxon>Liliopsida</taxon>
        <taxon>Poales</taxon>
        <taxon>Poaceae</taxon>
        <taxon>BOP clade</taxon>
        <taxon>Pooideae</taxon>
        <taxon>Triticodae</taxon>
        <taxon>Triticeae</taxon>
        <taxon>Triticinae</taxon>
        <taxon>Triticum</taxon>
    </lineage>
</organism>
<dbReference type="SUPFAM" id="SSF53756">
    <property type="entry name" value="UDP-Glycosyltransferase/glycogen phosphorylase"/>
    <property type="match status" value="1"/>
</dbReference>
<accession>A0A9R1AQW8</accession>
<dbReference type="OMA" id="STMEGVW"/>
<dbReference type="Pfam" id="PF00201">
    <property type="entry name" value="UDPGT"/>
    <property type="match status" value="1"/>
</dbReference>
<dbReference type="InterPro" id="IPR035595">
    <property type="entry name" value="UDP_glycos_trans_CS"/>
</dbReference>
<gene>
    <name evidence="5" type="ORF">TRITD_5Bv1G201320</name>
</gene>
<dbReference type="GO" id="GO:0080044">
    <property type="term" value="F:quercetin 7-O-glucosyltransferase activity"/>
    <property type="evidence" value="ECO:0007669"/>
    <property type="project" value="TreeGrafter"/>
</dbReference>
<dbReference type="Gramene" id="TRITD5Bv1G201320.1">
    <property type="protein sequence ID" value="TRITD5Bv1G201320.1"/>
    <property type="gene ID" value="TRITD5Bv1G201320"/>
</dbReference>
<evidence type="ECO:0000256" key="3">
    <source>
        <dbReference type="RuleBase" id="RU003718"/>
    </source>
</evidence>
<dbReference type="PANTHER" id="PTHR11926">
    <property type="entry name" value="GLUCOSYL/GLUCURONOSYL TRANSFERASES"/>
    <property type="match status" value="1"/>
</dbReference>
<dbReference type="EC" id="2.4.1.-" evidence="4"/>
<dbReference type="Proteomes" id="UP000324705">
    <property type="component" value="Chromosome 5B"/>
</dbReference>
<proteinExistence type="inferred from homology"/>